<keyword evidence="1" id="KW-0472">Membrane</keyword>
<proteinExistence type="predicted"/>
<name>A0A5N6GEB2_ASPFL</name>
<protein>
    <submittedName>
        <fullName evidence="2">Uncharacterized protein</fullName>
    </submittedName>
</protein>
<organism evidence="2">
    <name type="scientific">Aspergillus flavus</name>
    <dbReference type="NCBI Taxonomy" id="5059"/>
    <lineage>
        <taxon>Eukaryota</taxon>
        <taxon>Fungi</taxon>
        <taxon>Dikarya</taxon>
        <taxon>Ascomycota</taxon>
        <taxon>Pezizomycotina</taxon>
        <taxon>Eurotiomycetes</taxon>
        <taxon>Eurotiomycetidae</taxon>
        <taxon>Eurotiales</taxon>
        <taxon>Aspergillaceae</taxon>
        <taxon>Aspergillus</taxon>
        <taxon>Aspergillus subgen. Circumdati</taxon>
    </lineage>
</organism>
<evidence type="ECO:0000313" key="2">
    <source>
        <dbReference type="EMBL" id="KAB8240075.1"/>
    </source>
</evidence>
<keyword evidence="1" id="KW-1133">Transmembrane helix</keyword>
<dbReference type="AlphaFoldDB" id="A0A5N6GEB2"/>
<accession>A0A5N6GEB2</accession>
<dbReference type="EMBL" id="ML734785">
    <property type="protein sequence ID" value="KAB8240075.1"/>
    <property type="molecule type" value="Genomic_DNA"/>
</dbReference>
<dbReference type="Proteomes" id="UP000325434">
    <property type="component" value="Unassembled WGS sequence"/>
</dbReference>
<feature type="transmembrane region" description="Helical" evidence="1">
    <location>
        <begin position="12"/>
        <end position="31"/>
    </location>
</feature>
<sequence length="119" mass="12942">MNWMDVRVAAELALAPLLQAFWACFFISVDLRRRKDLTVLGSPCFTTTSQSRPSSKGGGGRAAAGAVGAVQRWLAGGAGVLVCKAIRRLKISGPLSTVKIYLFSLSWAKNSRRVRLWMS</sequence>
<evidence type="ECO:0000256" key="1">
    <source>
        <dbReference type="SAM" id="Phobius"/>
    </source>
</evidence>
<gene>
    <name evidence="2" type="ORF">BDV35DRAFT_145489</name>
</gene>
<keyword evidence="1" id="KW-0812">Transmembrane</keyword>
<reference evidence="2" key="1">
    <citation type="submission" date="2019-04" db="EMBL/GenBank/DDBJ databases">
        <title>Friends and foes A comparative genomics study of 23 Aspergillus species from section Flavi.</title>
        <authorList>
            <consortium name="DOE Joint Genome Institute"/>
            <person name="Kjaerbolling I."/>
            <person name="Vesth T."/>
            <person name="Frisvad J.C."/>
            <person name="Nybo J.L."/>
            <person name="Theobald S."/>
            <person name="Kildgaard S."/>
            <person name="Isbrandt T."/>
            <person name="Kuo A."/>
            <person name="Sato A."/>
            <person name="Lyhne E.K."/>
            <person name="Kogle M.E."/>
            <person name="Wiebenga A."/>
            <person name="Kun R.S."/>
            <person name="Lubbers R.J."/>
            <person name="Makela M.R."/>
            <person name="Barry K."/>
            <person name="Chovatia M."/>
            <person name="Clum A."/>
            <person name="Daum C."/>
            <person name="Haridas S."/>
            <person name="He G."/>
            <person name="LaButti K."/>
            <person name="Lipzen A."/>
            <person name="Mondo S."/>
            <person name="Riley R."/>
            <person name="Salamov A."/>
            <person name="Simmons B.A."/>
            <person name="Magnuson J.K."/>
            <person name="Henrissat B."/>
            <person name="Mortensen U.H."/>
            <person name="Larsen T.O."/>
            <person name="Devries R.P."/>
            <person name="Grigoriev I.V."/>
            <person name="Machida M."/>
            <person name="Baker S.E."/>
            <person name="Andersen M.R."/>
        </authorList>
    </citation>
    <scope>NUCLEOTIDE SEQUENCE [LARGE SCALE GENOMIC DNA]</scope>
    <source>
        <strain evidence="2">CBS 121.62</strain>
    </source>
</reference>